<dbReference type="Proteomes" id="UP000655044">
    <property type="component" value="Unassembled WGS sequence"/>
</dbReference>
<evidence type="ECO:0000313" key="2">
    <source>
        <dbReference type="EMBL" id="GIH84296.1"/>
    </source>
</evidence>
<reference evidence="2" key="1">
    <citation type="submission" date="2021-01" db="EMBL/GenBank/DDBJ databases">
        <title>Whole genome shotgun sequence of Planobispora rosea NBRC 15558.</title>
        <authorList>
            <person name="Komaki H."/>
            <person name="Tamura T."/>
        </authorList>
    </citation>
    <scope>NUCLEOTIDE SEQUENCE</scope>
    <source>
        <strain evidence="2">NBRC 15558</strain>
    </source>
</reference>
<feature type="compositionally biased region" description="Basic and acidic residues" evidence="1">
    <location>
        <begin position="77"/>
        <end position="95"/>
    </location>
</feature>
<protein>
    <submittedName>
        <fullName evidence="2">Uncharacterized protein</fullName>
    </submittedName>
</protein>
<keyword evidence="3" id="KW-1185">Reference proteome</keyword>
<proteinExistence type="predicted"/>
<dbReference type="RefSeq" id="WP_068920727.1">
    <property type="nucleotide sequence ID" value="NZ_BMQP01000008.1"/>
</dbReference>
<dbReference type="EMBL" id="BOOI01000023">
    <property type="protein sequence ID" value="GIH84296.1"/>
    <property type="molecule type" value="Genomic_DNA"/>
</dbReference>
<dbReference type="AlphaFoldDB" id="A0A8J3RWB3"/>
<name>A0A8J3RWB3_PLARO</name>
<evidence type="ECO:0000313" key="3">
    <source>
        <dbReference type="Proteomes" id="UP000655044"/>
    </source>
</evidence>
<feature type="compositionally biased region" description="Pro residues" evidence="1">
    <location>
        <begin position="172"/>
        <end position="181"/>
    </location>
</feature>
<gene>
    <name evidence="2" type="ORF">Pro02_27040</name>
</gene>
<feature type="compositionally biased region" description="Basic and acidic residues" evidence="1">
    <location>
        <begin position="145"/>
        <end position="156"/>
    </location>
</feature>
<sequence>MGVSRQASFTLACATLLAVVVPGCAGYLSARMEAVEKAYRNLASLEDRMREPALDGQTRRIVAPFPVPCGLPARPRSAPEKPGGSEKPEEPKEPAESSVSASGPGTVRERTDRVVDRDRRHKGREEPGEVISPLRETVQGTIIERWYRPEGPEPAERPGGPVPRPLAENPAVSPPAGNPLG</sequence>
<feature type="region of interest" description="Disordered" evidence="1">
    <location>
        <begin position="55"/>
        <end position="181"/>
    </location>
</feature>
<organism evidence="2 3">
    <name type="scientific">Planobispora rosea</name>
    <dbReference type="NCBI Taxonomy" id="35762"/>
    <lineage>
        <taxon>Bacteria</taxon>
        <taxon>Bacillati</taxon>
        <taxon>Actinomycetota</taxon>
        <taxon>Actinomycetes</taxon>
        <taxon>Streptosporangiales</taxon>
        <taxon>Streptosporangiaceae</taxon>
        <taxon>Planobispora</taxon>
    </lineage>
</organism>
<evidence type="ECO:0000256" key="1">
    <source>
        <dbReference type="SAM" id="MobiDB-lite"/>
    </source>
</evidence>
<comment type="caution">
    <text evidence="2">The sequence shown here is derived from an EMBL/GenBank/DDBJ whole genome shotgun (WGS) entry which is preliminary data.</text>
</comment>
<accession>A0A8J3RWB3</accession>
<feature type="compositionally biased region" description="Basic and acidic residues" evidence="1">
    <location>
        <begin position="107"/>
        <end position="127"/>
    </location>
</feature>
<dbReference type="OrthoDB" id="3542673at2"/>